<dbReference type="STRING" id="523849.OCC_09973"/>
<dbReference type="AlphaFoldDB" id="H3ZLF7"/>
<dbReference type="InterPro" id="IPR028565">
    <property type="entry name" value="MHD"/>
</dbReference>
<accession>H3ZLF7</accession>
<dbReference type="Proteomes" id="UP000015502">
    <property type="component" value="Chromosome"/>
</dbReference>
<dbReference type="PROSITE" id="PS51072">
    <property type="entry name" value="MHD"/>
    <property type="match status" value="1"/>
</dbReference>
<organism evidence="4 5">
    <name type="scientific">Thermococcus litoralis (strain ATCC 51850 / DSM 5473 / JCM 8560 / NS-C)</name>
    <dbReference type="NCBI Taxonomy" id="523849"/>
    <lineage>
        <taxon>Archaea</taxon>
        <taxon>Methanobacteriati</taxon>
        <taxon>Methanobacteriota</taxon>
        <taxon>Thermococci</taxon>
        <taxon>Thermococcales</taxon>
        <taxon>Thermococcaceae</taxon>
        <taxon>Thermococcus</taxon>
    </lineage>
</organism>
<evidence type="ECO:0000259" key="3">
    <source>
        <dbReference type="PROSITE" id="PS51072"/>
    </source>
</evidence>
<dbReference type="PaxDb" id="523849-OCC_09973"/>
<protein>
    <recommendedName>
        <fullName evidence="3">MHD domain-containing protein</fullName>
    </recommendedName>
</protein>
<sequence>MMRKLTLILIAILIGSVLQVPLSLAVEVPQSSIDLELDGKEVVLEWGKYEIKIKYEDEFLEYKISGIKAIKTVPSGTKVCVVYEDPDDKKVYTDRLKHGDDCKGSDVMFWIQAYYSTYTKKMYVTLGSPLTEKQEVSMEEKDSETLQHSVKIRVDEIDEDDKKVTVEVTMPDGQKVKKTLEDDDYEEFDVKIGDYKYKDFMRLLVTDVGSKDVDFEVLFPSYPVLTLKVESVEAETSSSETTQEATELVYNDILYEGEILTINSNGTAMYKLKLNSVGYYSSFSLFDKNNKPVKAFKVKEGASYQVSEVPLRVEIPPNTVDLEYKRIQLRIYAPQGFEIPSLIREAEIKIGLSVNTNKVLLDGDEIIVFINVENQGRGKAFDVKVVAPIPSGFELKSNVGSWNLKTLYSFTEMPVLVYALNPTQIGTYKLEPAVVTYYNEAGEKKVVKSNTINQIIVYGLPKLSLSGEAFNGTWSTYVHTQEKTVKLKFTVSAEGKDAKYEFIKNATIKLLLPDSLDGETELFVGDLKAGETKTLESEYAILKPDNAIISAMLVYQDPLGKWHEENFGNLVVVNSLPPAVEIKEVKVYPSPEELPQYVNSTLAKLDNKAREVLAEKLNNITISYLPPSEKGINWWPILAILFLIASAVLAYNYMDLKSKYEKALKELGRRERRPGGLPKKEETLKVEEKAVEETQT</sequence>
<feature type="domain" description="MHD" evidence="3">
    <location>
        <begin position="238"/>
        <end position="492"/>
    </location>
</feature>
<evidence type="ECO:0000313" key="4">
    <source>
        <dbReference type="EMBL" id="EHR79212.1"/>
    </source>
</evidence>
<keyword evidence="2" id="KW-0812">Transmembrane</keyword>
<keyword evidence="5" id="KW-1185">Reference proteome</keyword>
<keyword evidence="2" id="KW-1133">Transmembrane helix</keyword>
<feature type="transmembrane region" description="Helical" evidence="2">
    <location>
        <begin position="634"/>
        <end position="654"/>
    </location>
</feature>
<proteinExistence type="predicted"/>
<dbReference type="KEGG" id="tlt:OCC_09973"/>
<reference evidence="4 5" key="1">
    <citation type="journal article" date="2012" name="J. Bacteriol.">
        <title>Genome sequence of the model hyperthermophilic archaeon Thermococcus litoralis NS-C.</title>
        <authorList>
            <person name="Gardner A.F."/>
            <person name="Kumar S."/>
            <person name="Perler F.B."/>
        </authorList>
    </citation>
    <scope>NUCLEOTIDE SEQUENCE [LARGE SCALE GENOMIC DNA]</scope>
    <source>
        <strain evidence="5">ATCC 51850 / DSM 5473 / JCM 8560 / NS-C</strain>
    </source>
</reference>
<feature type="compositionally biased region" description="Basic and acidic residues" evidence="1">
    <location>
        <begin position="678"/>
        <end position="696"/>
    </location>
</feature>
<evidence type="ECO:0000313" key="5">
    <source>
        <dbReference type="Proteomes" id="UP000015502"/>
    </source>
</evidence>
<gene>
    <name evidence="4" type="ORF">OCC_09973</name>
</gene>
<keyword evidence="2" id="KW-0472">Membrane</keyword>
<feature type="region of interest" description="Disordered" evidence="1">
    <location>
        <begin position="670"/>
        <end position="696"/>
    </location>
</feature>
<dbReference type="EMBL" id="CP006670">
    <property type="protein sequence ID" value="EHR79212.1"/>
    <property type="molecule type" value="Genomic_DNA"/>
</dbReference>
<dbReference type="HOGENOM" id="CLU_399907_0_0_2"/>
<evidence type="ECO:0000256" key="1">
    <source>
        <dbReference type="SAM" id="MobiDB-lite"/>
    </source>
</evidence>
<evidence type="ECO:0000256" key="2">
    <source>
        <dbReference type="SAM" id="Phobius"/>
    </source>
</evidence>
<name>H3ZLF7_THELN</name>